<dbReference type="RefSeq" id="WP_074358652.1">
    <property type="nucleotide sequence ID" value="NZ_CP104550.1"/>
</dbReference>
<dbReference type="Pfam" id="PF00005">
    <property type="entry name" value="ABC_tran"/>
    <property type="match status" value="2"/>
</dbReference>
<dbReference type="PROSITE" id="PS00211">
    <property type="entry name" value="ABC_TRANSPORTER_1"/>
    <property type="match status" value="2"/>
</dbReference>
<dbReference type="PANTHER" id="PTHR42764">
    <property type="entry name" value="PHOSPHONATES UTILIZATION ATP-BINDING PROTEIN PHNK-RELATED"/>
    <property type="match status" value="1"/>
</dbReference>
<dbReference type="SMART" id="SM00382">
    <property type="entry name" value="AAA"/>
    <property type="match status" value="2"/>
</dbReference>
<reference evidence="4 6" key="2">
    <citation type="submission" date="2023-12" db="EMBL/GenBank/DDBJ databases">
        <title>Phenotypic and Genomic Characterization of Methanothermobacter wolfeii Strain BSEL, a CO2-Capturing Archaeon with Minimal Nutrient Requirements.</title>
        <authorList>
            <person name="Ale Enriquez F."/>
            <person name="Ahring B.K."/>
        </authorList>
    </citation>
    <scope>NUCLEOTIDE SEQUENCE [LARGE SCALE GENOMIC DNA]</scope>
    <source>
        <strain evidence="4 6">BSEL-1</strain>
    </source>
</reference>
<dbReference type="InterPro" id="IPR003593">
    <property type="entry name" value="AAA+_ATPase"/>
</dbReference>
<proteinExistence type="predicted"/>
<evidence type="ECO:0000313" key="4">
    <source>
        <dbReference type="EMBL" id="MEJ8543527.1"/>
    </source>
</evidence>
<accession>A0A9E7RU69</accession>
<protein>
    <submittedName>
        <fullName evidence="5">ABC transporter ATP-binding protein</fullName>
    </submittedName>
</protein>
<evidence type="ECO:0000313" key="5">
    <source>
        <dbReference type="EMBL" id="UXH32274.1"/>
    </source>
</evidence>
<dbReference type="GO" id="GO:0019700">
    <property type="term" value="P:organic phosphonate catabolic process"/>
    <property type="evidence" value="ECO:0007669"/>
    <property type="project" value="TreeGrafter"/>
</dbReference>
<dbReference type="InterPro" id="IPR027417">
    <property type="entry name" value="P-loop_NTPase"/>
</dbReference>
<keyword evidence="6" id="KW-1185">Reference proteome</keyword>
<dbReference type="InterPro" id="IPR017871">
    <property type="entry name" value="ABC_transporter-like_CS"/>
</dbReference>
<dbReference type="EMBL" id="JAXUHJ010000014">
    <property type="protein sequence ID" value="MEJ8543527.1"/>
    <property type="molecule type" value="Genomic_DNA"/>
</dbReference>
<gene>
    <name evidence="5" type="ORF">N5910_03005</name>
    <name evidence="4" type="ORF">U2150_08500</name>
</gene>
<evidence type="ECO:0000256" key="1">
    <source>
        <dbReference type="ARBA" id="ARBA00022741"/>
    </source>
</evidence>
<evidence type="ECO:0000256" key="2">
    <source>
        <dbReference type="ARBA" id="ARBA00022840"/>
    </source>
</evidence>
<dbReference type="GeneID" id="75106187"/>
<keyword evidence="1" id="KW-0547">Nucleotide-binding</keyword>
<reference evidence="5" key="1">
    <citation type="submission" date="2022-09" db="EMBL/GenBank/DDBJ databases">
        <title>Characterization of three MwoI isoschizomers from sequenced genome and metagenomes.</title>
        <authorList>
            <person name="Fomenkov A."/>
            <person name="Xu S.Y."/>
            <person name="Roberts R.J."/>
        </authorList>
    </citation>
    <scope>NUCLEOTIDE SEQUENCE</scope>
    <source>
        <strain evidence="5">DSM 2970</strain>
    </source>
</reference>
<dbReference type="InterPro" id="IPR003439">
    <property type="entry name" value="ABC_transporter-like_ATP-bd"/>
</dbReference>
<organism evidence="5">
    <name type="scientific">Methanothermobacter wolfeii</name>
    <name type="common">Methanobacterium wolfei</name>
    <dbReference type="NCBI Taxonomy" id="145261"/>
    <lineage>
        <taxon>Archaea</taxon>
        <taxon>Methanobacteriati</taxon>
        <taxon>Methanobacteriota</taxon>
        <taxon>Methanomada group</taxon>
        <taxon>Methanobacteria</taxon>
        <taxon>Methanobacteriales</taxon>
        <taxon>Methanobacteriaceae</taxon>
        <taxon>Methanothermobacter</taxon>
    </lineage>
</organism>
<dbReference type="PANTHER" id="PTHR42764:SF1">
    <property type="entry name" value="PHOSPHONATES UTILIZATION ATP-BINDING PROTEIN PHNK-RELATED"/>
    <property type="match status" value="1"/>
</dbReference>
<dbReference type="GeneID" id="58978218"/>
<name>A0A9E7RU69_METWO</name>
<dbReference type="GO" id="GO:0016887">
    <property type="term" value="F:ATP hydrolysis activity"/>
    <property type="evidence" value="ECO:0007669"/>
    <property type="project" value="InterPro"/>
</dbReference>
<feature type="domain" description="ABC transporter" evidence="3">
    <location>
        <begin position="2"/>
        <end position="253"/>
    </location>
</feature>
<dbReference type="AlphaFoldDB" id="A0A9E7RU69"/>
<dbReference type="Proteomes" id="UP001369247">
    <property type="component" value="Unassembled WGS sequence"/>
</dbReference>
<dbReference type="SUPFAM" id="SSF52540">
    <property type="entry name" value="P-loop containing nucleoside triphosphate hydrolases"/>
    <property type="match status" value="2"/>
</dbReference>
<dbReference type="Proteomes" id="UP001065373">
    <property type="component" value="Chromosome"/>
</dbReference>
<dbReference type="PROSITE" id="PS50893">
    <property type="entry name" value="ABC_TRANSPORTER_2"/>
    <property type="match status" value="2"/>
</dbReference>
<feature type="domain" description="ABC transporter" evidence="3">
    <location>
        <begin position="264"/>
        <end position="563"/>
    </location>
</feature>
<dbReference type="GO" id="GO:0005524">
    <property type="term" value="F:ATP binding"/>
    <property type="evidence" value="ECO:0007669"/>
    <property type="project" value="UniProtKB-KW"/>
</dbReference>
<dbReference type="KEGG" id="mwo:MWSIV6_0566"/>
<sequence>MIRVENLTKTYKLENGEEFRALSDVNLEVEEGEILGIIGMSGSGKTTLLRILRGVEPFDSGRITLDDVTVEASSSQYYFSKLKKKTAIHLQRSFGLWSETAIQNVIRKLYAARYGDESMTDFEYAFDEFGDEAMELLRIVGLDHKADHFAPVLSGGEKQRLIMARQLAKKPRVLLLDEPATMSCPRTKQEILDAIKNINRELGVTVVLVSHLPEVHEYLADRVVLMEDGRIIDEGEPSRIIEEFMGDMEAPVDYKPSASDRKILRVRDISRRFVLLRGGEVLEMKDVNLDINEGEIVSIIGPSGAGKTVLLRMIGGLDYPDSGTVEFRLNSEWVNMHEPGVMRMGIRRKMGFMHQEFALTHHATIRSQIAARLGVKGEHVVDEARKRAEELGISDQVLDVLYQLTDLPETEARQRLEKLGLSPEILEDLFPSFPDREVKRYAEPVFRALDLPMEILDRRSYELSGGEKVRATLALVLASGPDVLILDEPFGDLDPLTLRVVSNSLKRINMEFGTTIIMVSHHVDFIRELSTRAVMIEDGRLVMDGEPGALCDEFVNRSHARYLQKVKG</sequence>
<dbReference type="EMBL" id="CP104550">
    <property type="protein sequence ID" value="UXH32274.1"/>
    <property type="molecule type" value="Genomic_DNA"/>
</dbReference>
<evidence type="ECO:0000259" key="3">
    <source>
        <dbReference type="PROSITE" id="PS50893"/>
    </source>
</evidence>
<dbReference type="Gene3D" id="3.40.50.300">
    <property type="entry name" value="P-loop containing nucleotide triphosphate hydrolases"/>
    <property type="match status" value="2"/>
</dbReference>
<evidence type="ECO:0000313" key="6">
    <source>
        <dbReference type="Proteomes" id="UP001369247"/>
    </source>
</evidence>
<keyword evidence="2 5" id="KW-0067">ATP-binding</keyword>